<reference evidence="2" key="1">
    <citation type="submission" date="2022-11" db="UniProtKB">
        <authorList>
            <consortium name="WormBaseParasite"/>
        </authorList>
    </citation>
    <scope>IDENTIFICATION</scope>
</reference>
<evidence type="ECO:0000313" key="2">
    <source>
        <dbReference type="WBParaSite" id="Minc3s00371g11174"/>
    </source>
</evidence>
<dbReference type="Proteomes" id="UP000887563">
    <property type="component" value="Unplaced"/>
</dbReference>
<keyword evidence="1" id="KW-1185">Reference proteome</keyword>
<organism evidence="1 2">
    <name type="scientific">Meloidogyne incognita</name>
    <name type="common">Southern root-knot nematode worm</name>
    <name type="synonym">Oxyuris incognita</name>
    <dbReference type="NCBI Taxonomy" id="6306"/>
    <lineage>
        <taxon>Eukaryota</taxon>
        <taxon>Metazoa</taxon>
        <taxon>Ecdysozoa</taxon>
        <taxon>Nematoda</taxon>
        <taxon>Chromadorea</taxon>
        <taxon>Rhabditida</taxon>
        <taxon>Tylenchina</taxon>
        <taxon>Tylenchomorpha</taxon>
        <taxon>Tylenchoidea</taxon>
        <taxon>Meloidogynidae</taxon>
        <taxon>Meloidogyninae</taxon>
        <taxon>Meloidogyne</taxon>
        <taxon>Meloidogyne incognita group</taxon>
    </lineage>
</organism>
<proteinExistence type="predicted"/>
<dbReference type="WBParaSite" id="Minc3s00371g11174">
    <property type="protein sequence ID" value="Minc3s00371g11174"/>
    <property type="gene ID" value="Minc3s00371g11174"/>
</dbReference>
<evidence type="ECO:0000313" key="1">
    <source>
        <dbReference type="Proteomes" id="UP000887563"/>
    </source>
</evidence>
<sequence length="155" mass="18293">MPGKPIPLLIRNKFDIKFECWGQGGREDKISANLSVKKVNVNRWWYSAFKDIASLSRKITFNNFHGLVIYRKQLIYVLEILQNENDRGSLPQNFSIQKAVQDYNNFETVIFPAAWNSFKELLYSDETIIHQHPQFFNKSQSEFRDFPASFCYLLM</sequence>
<dbReference type="AlphaFoldDB" id="A0A914LEF4"/>
<name>A0A914LEF4_MELIC</name>
<accession>A0A914LEF4</accession>
<protein>
    <submittedName>
        <fullName evidence="2">Uncharacterized protein</fullName>
    </submittedName>
</protein>